<dbReference type="GO" id="GO:1990904">
    <property type="term" value="C:ribonucleoprotein complex"/>
    <property type="evidence" value="ECO:0007669"/>
    <property type="project" value="UniProtKB-KW"/>
</dbReference>
<dbReference type="GO" id="GO:0006412">
    <property type="term" value="P:translation"/>
    <property type="evidence" value="ECO:0007669"/>
    <property type="project" value="InterPro"/>
</dbReference>
<evidence type="ECO:0000256" key="3">
    <source>
        <dbReference type="ARBA" id="ARBA00022884"/>
    </source>
</evidence>
<evidence type="ECO:0000313" key="9">
    <source>
        <dbReference type="EMBL" id="GER94166.1"/>
    </source>
</evidence>
<evidence type="ECO:0000256" key="5">
    <source>
        <dbReference type="ARBA" id="ARBA00023274"/>
    </source>
</evidence>
<reference evidence="9" key="1">
    <citation type="submission" date="2019-10" db="EMBL/GenBank/DDBJ databases">
        <title>Metagenomic sequencing of thiosulfate-disproportionating enrichment culture.</title>
        <authorList>
            <person name="Umezawa K."/>
            <person name="Kojima H."/>
            <person name="Fukui M."/>
        </authorList>
    </citation>
    <scope>NUCLEOTIDE SEQUENCE</scope>
    <source>
        <strain evidence="9">45J</strain>
    </source>
</reference>
<evidence type="ECO:0000256" key="2">
    <source>
        <dbReference type="ARBA" id="ARBA00022730"/>
    </source>
</evidence>
<dbReference type="InterPro" id="IPR036791">
    <property type="entry name" value="Ribosomal_bL9_C_sf"/>
</dbReference>
<sequence>MQVILKENVKDLGHIGEVVNVKDGYARNFLIPRGLAVEANPKNIKAMEHEKRKIQELAKKAKASAEELSARIYQTAITIKVKTGEEDRLFGSVTAIDIADALKKEGIDVDRKKIVIDEPIKRLGDYTVSVKIHPDVTAQLNVKVVSE</sequence>
<evidence type="ECO:0000256" key="6">
    <source>
        <dbReference type="ARBA" id="ARBA00035456"/>
    </source>
</evidence>
<dbReference type="PROSITE" id="PS00651">
    <property type="entry name" value="RIBOSOMAL_L9"/>
    <property type="match status" value="1"/>
</dbReference>
<dbReference type="GO" id="GO:0005840">
    <property type="term" value="C:ribosome"/>
    <property type="evidence" value="ECO:0007669"/>
    <property type="project" value="UniProtKB-KW"/>
</dbReference>
<dbReference type="PANTHER" id="PTHR21368">
    <property type="entry name" value="50S RIBOSOMAL PROTEIN L9"/>
    <property type="match status" value="1"/>
</dbReference>
<accession>A0A5J4L9E5</accession>
<keyword evidence="7" id="KW-0175">Coiled coil</keyword>
<dbReference type="GO" id="GO:0019843">
    <property type="term" value="F:rRNA binding"/>
    <property type="evidence" value="ECO:0007669"/>
    <property type="project" value="UniProtKB-KW"/>
</dbReference>
<dbReference type="Pfam" id="PF03948">
    <property type="entry name" value="Ribosomal_L9_C"/>
    <property type="match status" value="1"/>
</dbReference>
<dbReference type="GO" id="GO:0003735">
    <property type="term" value="F:structural constituent of ribosome"/>
    <property type="evidence" value="ECO:0007669"/>
    <property type="project" value="InterPro"/>
</dbReference>
<dbReference type="InterPro" id="IPR020594">
    <property type="entry name" value="Ribosomal_bL9_bac/chp"/>
</dbReference>
<keyword evidence="2" id="KW-0699">rRNA-binding</keyword>
<comment type="similarity">
    <text evidence="1">Belongs to the bacterial ribosomal protein bL9 family.</text>
</comment>
<dbReference type="NCBIfam" id="TIGR00158">
    <property type="entry name" value="L9"/>
    <property type="match status" value="1"/>
</dbReference>
<keyword evidence="5" id="KW-0687">Ribonucleoprotein</keyword>
<gene>
    <name evidence="9" type="ORF">A45J_1925</name>
</gene>
<evidence type="ECO:0000256" key="1">
    <source>
        <dbReference type="ARBA" id="ARBA00010605"/>
    </source>
</evidence>
<dbReference type="SUPFAM" id="SSF55658">
    <property type="entry name" value="L9 N-domain-like"/>
    <property type="match status" value="1"/>
</dbReference>
<keyword evidence="4 9" id="KW-0689">Ribosomal protein</keyword>
<comment type="caution">
    <text evidence="9">The sequence shown here is derived from an EMBL/GenBank/DDBJ whole genome shotgun (WGS) entry which is preliminary data.</text>
</comment>
<dbReference type="InterPro" id="IPR020070">
    <property type="entry name" value="Ribosomal_bL9_N"/>
</dbReference>
<evidence type="ECO:0000259" key="8">
    <source>
        <dbReference type="PROSITE" id="PS00651"/>
    </source>
</evidence>
<evidence type="ECO:0000256" key="4">
    <source>
        <dbReference type="ARBA" id="ARBA00022980"/>
    </source>
</evidence>
<evidence type="ECO:0000256" key="7">
    <source>
        <dbReference type="SAM" id="Coils"/>
    </source>
</evidence>
<dbReference type="InterPro" id="IPR036935">
    <property type="entry name" value="Ribosomal_bL9_N_sf"/>
</dbReference>
<organism evidence="9">
    <name type="scientific">hot springs metagenome</name>
    <dbReference type="NCBI Taxonomy" id="433727"/>
    <lineage>
        <taxon>unclassified sequences</taxon>
        <taxon>metagenomes</taxon>
        <taxon>ecological metagenomes</taxon>
    </lineage>
</organism>
<dbReference type="Gene3D" id="3.40.5.10">
    <property type="entry name" value="Ribosomal protein L9, N-terminal domain"/>
    <property type="match status" value="1"/>
</dbReference>
<dbReference type="AlphaFoldDB" id="A0A5J4L9E5"/>
<dbReference type="InterPro" id="IPR020069">
    <property type="entry name" value="Ribosomal_bL9_C"/>
</dbReference>
<dbReference type="HAMAP" id="MF_00503">
    <property type="entry name" value="Ribosomal_bL9"/>
    <property type="match status" value="1"/>
</dbReference>
<dbReference type="InterPro" id="IPR000244">
    <property type="entry name" value="Ribosomal_bL9"/>
</dbReference>
<dbReference type="SUPFAM" id="SSF55653">
    <property type="entry name" value="Ribosomal protein L9 C-domain"/>
    <property type="match status" value="1"/>
</dbReference>
<feature type="domain" description="Ribosomal protein L9" evidence="8">
    <location>
        <begin position="13"/>
        <end position="40"/>
    </location>
</feature>
<dbReference type="FunFam" id="3.40.5.10:FF:000002">
    <property type="entry name" value="50S ribosomal protein L9"/>
    <property type="match status" value="1"/>
</dbReference>
<protein>
    <recommendedName>
        <fullName evidence="6">50S ribosomal protein L9</fullName>
    </recommendedName>
</protein>
<feature type="coiled-coil region" evidence="7">
    <location>
        <begin position="44"/>
        <end position="71"/>
    </location>
</feature>
<dbReference type="Gene3D" id="3.10.430.100">
    <property type="entry name" value="Ribosomal protein L9, C-terminal domain"/>
    <property type="match status" value="1"/>
</dbReference>
<name>A0A5J4L9E5_9ZZZZ</name>
<keyword evidence="3" id="KW-0694">RNA-binding</keyword>
<dbReference type="InterPro" id="IPR009027">
    <property type="entry name" value="Ribosomal_bL9/RNase_H1_N"/>
</dbReference>
<dbReference type="Pfam" id="PF01281">
    <property type="entry name" value="Ribosomal_L9_N"/>
    <property type="match status" value="1"/>
</dbReference>
<dbReference type="EMBL" id="BLAB01000001">
    <property type="protein sequence ID" value="GER94166.1"/>
    <property type="molecule type" value="Genomic_DNA"/>
</dbReference>
<proteinExistence type="inferred from homology"/>
<dbReference type="FunFam" id="3.10.430.100:FF:000006">
    <property type="entry name" value="50S ribosomal protein L9"/>
    <property type="match status" value="1"/>
</dbReference>